<comment type="caution">
    <text evidence="1">The sequence shown here is derived from an EMBL/GenBank/DDBJ whole genome shotgun (WGS) entry which is preliminary data.</text>
</comment>
<dbReference type="EMBL" id="APBN01000009">
    <property type="protein sequence ID" value="EMT51271.1"/>
    <property type="molecule type" value="Genomic_DNA"/>
</dbReference>
<proteinExistence type="predicted"/>
<keyword evidence="2" id="KW-1185">Reference proteome</keyword>
<name>M8DW90_9BACL</name>
<dbReference type="Proteomes" id="UP000012081">
    <property type="component" value="Unassembled WGS sequence"/>
</dbReference>
<keyword evidence="1" id="KW-0418">Kinase</keyword>
<dbReference type="OrthoDB" id="9781904at2"/>
<dbReference type="SUPFAM" id="SSF55874">
    <property type="entry name" value="ATPase domain of HSP90 chaperone/DNA topoisomerase II/histidine kinase"/>
    <property type="match status" value="1"/>
</dbReference>
<dbReference type="GO" id="GO:0016301">
    <property type="term" value="F:kinase activity"/>
    <property type="evidence" value="ECO:0007669"/>
    <property type="project" value="UniProtKB-KW"/>
</dbReference>
<reference evidence="1 2" key="1">
    <citation type="submission" date="2013-03" db="EMBL/GenBank/DDBJ databases">
        <title>Assembly of a new bacterial strain Brevibacillus borstelensis AK1.</title>
        <authorList>
            <person name="Rajan I."/>
            <person name="PoliReddy D."/>
            <person name="Sugumar T."/>
            <person name="Rathinam K."/>
            <person name="Alqarawi S."/>
            <person name="Khalil A.B."/>
            <person name="Sivakumar N."/>
        </authorList>
    </citation>
    <scope>NUCLEOTIDE SEQUENCE [LARGE SCALE GENOMIC DNA]</scope>
    <source>
        <strain evidence="1 2">AK1</strain>
    </source>
</reference>
<organism evidence="1 2">
    <name type="scientific">Brevibacillus borstelensis AK1</name>
    <dbReference type="NCBI Taxonomy" id="1300222"/>
    <lineage>
        <taxon>Bacteria</taxon>
        <taxon>Bacillati</taxon>
        <taxon>Bacillota</taxon>
        <taxon>Bacilli</taxon>
        <taxon>Bacillales</taxon>
        <taxon>Paenibacillaceae</taxon>
        <taxon>Brevibacillus</taxon>
    </lineage>
</organism>
<accession>M8DW90</accession>
<dbReference type="AlphaFoldDB" id="M8DW90"/>
<sequence>MKHGNPGAFQIEVAKRGHFIHVAVKDDGSGCSEISKSHGLRGIEERIQLLEGTVRFCSEKDRGFAVIAKIPYVTARESV</sequence>
<dbReference type="STRING" id="1300222.I532_18662"/>
<dbReference type="InterPro" id="IPR036890">
    <property type="entry name" value="HATPase_C_sf"/>
</dbReference>
<dbReference type="Gene3D" id="3.30.565.10">
    <property type="entry name" value="Histidine kinase-like ATPase, C-terminal domain"/>
    <property type="match status" value="1"/>
</dbReference>
<protein>
    <submittedName>
        <fullName evidence="1">Sensor signal transduction histidine kinase</fullName>
    </submittedName>
</protein>
<dbReference type="PATRIC" id="fig|1300222.3.peg.3915"/>
<evidence type="ECO:0000313" key="2">
    <source>
        <dbReference type="Proteomes" id="UP000012081"/>
    </source>
</evidence>
<evidence type="ECO:0000313" key="1">
    <source>
        <dbReference type="EMBL" id="EMT51271.1"/>
    </source>
</evidence>
<gene>
    <name evidence="1" type="ORF">I532_18662</name>
</gene>
<keyword evidence="1" id="KW-0808">Transferase</keyword>